<reference evidence="1 2" key="1">
    <citation type="journal article" date="2020" name="Nat. Food">
        <title>A phased Vanilla planifolia genome enables genetic improvement of flavour and production.</title>
        <authorList>
            <person name="Hasing T."/>
            <person name="Tang H."/>
            <person name="Brym M."/>
            <person name="Khazi F."/>
            <person name="Huang T."/>
            <person name="Chambers A.H."/>
        </authorList>
    </citation>
    <scope>NUCLEOTIDE SEQUENCE [LARGE SCALE GENOMIC DNA]</scope>
    <source>
        <tissue evidence="1">Leaf</tissue>
    </source>
</reference>
<evidence type="ECO:0000313" key="1">
    <source>
        <dbReference type="EMBL" id="KAG0489155.1"/>
    </source>
</evidence>
<name>A0A835RBE5_VANPL</name>
<gene>
    <name evidence="1" type="ORF">HPP92_007966</name>
</gene>
<evidence type="ECO:0000313" key="2">
    <source>
        <dbReference type="Proteomes" id="UP000636800"/>
    </source>
</evidence>
<proteinExistence type="predicted"/>
<comment type="caution">
    <text evidence="1">The sequence shown here is derived from an EMBL/GenBank/DDBJ whole genome shotgun (WGS) entry which is preliminary data.</text>
</comment>
<dbReference type="OrthoDB" id="1746433at2759"/>
<keyword evidence="2" id="KW-1185">Reference proteome</keyword>
<organism evidence="1 2">
    <name type="scientific">Vanilla planifolia</name>
    <name type="common">Vanilla</name>
    <dbReference type="NCBI Taxonomy" id="51239"/>
    <lineage>
        <taxon>Eukaryota</taxon>
        <taxon>Viridiplantae</taxon>
        <taxon>Streptophyta</taxon>
        <taxon>Embryophyta</taxon>
        <taxon>Tracheophyta</taxon>
        <taxon>Spermatophyta</taxon>
        <taxon>Magnoliopsida</taxon>
        <taxon>Liliopsida</taxon>
        <taxon>Asparagales</taxon>
        <taxon>Orchidaceae</taxon>
        <taxon>Vanilloideae</taxon>
        <taxon>Vanilleae</taxon>
        <taxon>Vanilla</taxon>
    </lineage>
</organism>
<accession>A0A835RBE5</accession>
<protein>
    <submittedName>
        <fullName evidence="1">Uncharacterized protein</fullName>
    </submittedName>
</protein>
<sequence>MWSCHFKVGLHDLPQGHRIQFSGKNKAHRDRCLSSSSSSSILMDGYELQEHGRNLRGETGRLAYLQLNPVDRERRTKHSIPQVEARHHFADVLSVKAVPKNLFLDVCIQADA</sequence>
<dbReference type="AlphaFoldDB" id="A0A835RBE5"/>
<dbReference type="EMBL" id="JADCNL010000003">
    <property type="protein sequence ID" value="KAG0489155.1"/>
    <property type="molecule type" value="Genomic_DNA"/>
</dbReference>
<dbReference type="Proteomes" id="UP000636800">
    <property type="component" value="Chromosome 3"/>
</dbReference>